<evidence type="ECO:0000256" key="3">
    <source>
        <dbReference type="ARBA" id="ARBA00022679"/>
    </source>
</evidence>
<name>A0A9J6G289_HAELO</name>
<keyword evidence="5" id="KW-0735">Signal-anchor</keyword>
<dbReference type="InterPro" id="IPR009729">
    <property type="entry name" value="Gal-3-0_sulfotransfrase"/>
</dbReference>
<evidence type="ECO:0000313" key="10">
    <source>
        <dbReference type="EMBL" id="KAH9369570.1"/>
    </source>
</evidence>
<keyword evidence="3" id="KW-0808">Transferase</keyword>
<evidence type="ECO:0000256" key="5">
    <source>
        <dbReference type="ARBA" id="ARBA00022968"/>
    </source>
</evidence>
<evidence type="ECO:0000256" key="6">
    <source>
        <dbReference type="ARBA" id="ARBA00022989"/>
    </source>
</evidence>
<keyword evidence="6" id="KW-1133">Transmembrane helix</keyword>
<sequence length="175" mass="20005">MATGKPPFDVLAHHARFNEAEMRAVLGPDPAFITIVREPASLFESLYSYYDLESETHLSLEELVAGRASSDDTLRWLAFERGWSKVGTNQMSFDLGLEPAFFENVSAVHAFTQRLDATFNLVMVAERMNESLVLLRDLLRWDLDDVVIFKHNTRQPPPWATTPDIRLTELIQAFY</sequence>
<gene>
    <name evidence="10" type="ORF">HPB48_020683</name>
</gene>
<evidence type="ECO:0000256" key="1">
    <source>
        <dbReference type="ARBA" id="ARBA00004323"/>
    </source>
</evidence>
<reference evidence="10 11" key="1">
    <citation type="journal article" date="2020" name="Cell">
        <title>Large-Scale Comparative Analyses of Tick Genomes Elucidate Their Genetic Diversity and Vector Capacities.</title>
        <authorList>
            <consortium name="Tick Genome and Microbiome Consortium (TIGMIC)"/>
            <person name="Jia N."/>
            <person name="Wang J."/>
            <person name="Shi W."/>
            <person name="Du L."/>
            <person name="Sun Y."/>
            <person name="Zhan W."/>
            <person name="Jiang J.F."/>
            <person name="Wang Q."/>
            <person name="Zhang B."/>
            <person name="Ji P."/>
            <person name="Bell-Sakyi L."/>
            <person name="Cui X.M."/>
            <person name="Yuan T.T."/>
            <person name="Jiang B.G."/>
            <person name="Yang W.F."/>
            <person name="Lam T.T."/>
            <person name="Chang Q.C."/>
            <person name="Ding S.J."/>
            <person name="Wang X.J."/>
            <person name="Zhu J.G."/>
            <person name="Ruan X.D."/>
            <person name="Zhao L."/>
            <person name="Wei J.T."/>
            <person name="Ye R.Z."/>
            <person name="Que T.C."/>
            <person name="Du C.H."/>
            <person name="Zhou Y.H."/>
            <person name="Cheng J.X."/>
            <person name="Dai P.F."/>
            <person name="Guo W.B."/>
            <person name="Han X.H."/>
            <person name="Huang E.J."/>
            <person name="Li L.F."/>
            <person name="Wei W."/>
            <person name="Gao Y.C."/>
            <person name="Liu J.Z."/>
            <person name="Shao H.Z."/>
            <person name="Wang X."/>
            <person name="Wang C.C."/>
            <person name="Yang T.C."/>
            <person name="Huo Q.B."/>
            <person name="Li W."/>
            <person name="Chen H.Y."/>
            <person name="Chen S.E."/>
            <person name="Zhou L.G."/>
            <person name="Ni X.B."/>
            <person name="Tian J.H."/>
            <person name="Sheng Y."/>
            <person name="Liu T."/>
            <person name="Pan Y.S."/>
            <person name="Xia L.Y."/>
            <person name="Li J."/>
            <person name="Zhao F."/>
            <person name="Cao W.C."/>
        </authorList>
    </citation>
    <scope>NUCLEOTIDE SEQUENCE [LARGE SCALE GENOMIC DNA]</scope>
    <source>
        <strain evidence="10">HaeL-2018</strain>
    </source>
</reference>
<proteinExistence type="inferred from homology"/>
<evidence type="ECO:0000256" key="2">
    <source>
        <dbReference type="ARBA" id="ARBA00008124"/>
    </source>
</evidence>
<evidence type="ECO:0000256" key="9">
    <source>
        <dbReference type="ARBA" id="ARBA00023180"/>
    </source>
</evidence>
<evidence type="ECO:0000256" key="8">
    <source>
        <dbReference type="ARBA" id="ARBA00023136"/>
    </source>
</evidence>
<dbReference type="PANTHER" id="PTHR14647:SF87">
    <property type="entry name" value="PUTATIVE-RELATED"/>
    <property type="match status" value="1"/>
</dbReference>
<protein>
    <recommendedName>
        <fullName evidence="12">Galactose-3-O-sulfotransferase</fullName>
    </recommendedName>
</protein>
<keyword evidence="4" id="KW-0812">Transmembrane</keyword>
<dbReference type="GO" id="GO:0000139">
    <property type="term" value="C:Golgi membrane"/>
    <property type="evidence" value="ECO:0007669"/>
    <property type="project" value="UniProtKB-SubCell"/>
</dbReference>
<accession>A0A9J6G289</accession>
<keyword evidence="11" id="KW-1185">Reference proteome</keyword>
<comment type="similarity">
    <text evidence="2">Belongs to the galactose-3-O-sulfotransferase family.</text>
</comment>
<evidence type="ECO:0000256" key="4">
    <source>
        <dbReference type="ARBA" id="ARBA00022692"/>
    </source>
</evidence>
<comment type="caution">
    <text evidence="10">The sequence shown here is derived from an EMBL/GenBank/DDBJ whole genome shotgun (WGS) entry which is preliminary data.</text>
</comment>
<dbReference type="Gene3D" id="3.40.50.300">
    <property type="entry name" value="P-loop containing nucleotide triphosphate hydrolases"/>
    <property type="match status" value="1"/>
</dbReference>
<dbReference type="GO" id="GO:0009247">
    <property type="term" value="P:glycolipid biosynthetic process"/>
    <property type="evidence" value="ECO:0007669"/>
    <property type="project" value="InterPro"/>
</dbReference>
<dbReference type="Pfam" id="PF06990">
    <property type="entry name" value="Gal-3-0_sulfotr"/>
    <property type="match status" value="1"/>
</dbReference>
<dbReference type="OMA" id="FNEAEMR"/>
<dbReference type="EMBL" id="JABSTR010000005">
    <property type="protein sequence ID" value="KAH9369570.1"/>
    <property type="molecule type" value="Genomic_DNA"/>
</dbReference>
<evidence type="ECO:0000313" key="11">
    <source>
        <dbReference type="Proteomes" id="UP000821853"/>
    </source>
</evidence>
<dbReference type="AlphaFoldDB" id="A0A9J6G289"/>
<dbReference type="GO" id="GO:0001733">
    <property type="term" value="F:galactosylceramide sulfotransferase activity"/>
    <property type="evidence" value="ECO:0007669"/>
    <property type="project" value="InterPro"/>
</dbReference>
<keyword evidence="9" id="KW-0325">Glycoprotein</keyword>
<dbReference type="Proteomes" id="UP000821853">
    <property type="component" value="Chromosome 3"/>
</dbReference>
<organism evidence="10 11">
    <name type="scientific">Haemaphysalis longicornis</name>
    <name type="common">Bush tick</name>
    <dbReference type="NCBI Taxonomy" id="44386"/>
    <lineage>
        <taxon>Eukaryota</taxon>
        <taxon>Metazoa</taxon>
        <taxon>Ecdysozoa</taxon>
        <taxon>Arthropoda</taxon>
        <taxon>Chelicerata</taxon>
        <taxon>Arachnida</taxon>
        <taxon>Acari</taxon>
        <taxon>Parasitiformes</taxon>
        <taxon>Ixodida</taxon>
        <taxon>Ixodoidea</taxon>
        <taxon>Ixodidae</taxon>
        <taxon>Haemaphysalinae</taxon>
        <taxon>Haemaphysalis</taxon>
    </lineage>
</organism>
<dbReference type="InterPro" id="IPR027417">
    <property type="entry name" value="P-loop_NTPase"/>
</dbReference>
<dbReference type="OrthoDB" id="514299at2759"/>
<keyword evidence="7" id="KW-0333">Golgi apparatus</keyword>
<keyword evidence="8" id="KW-0472">Membrane</keyword>
<evidence type="ECO:0008006" key="12">
    <source>
        <dbReference type="Google" id="ProtNLM"/>
    </source>
</evidence>
<dbReference type="PANTHER" id="PTHR14647">
    <property type="entry name" value="GALACTOSE-3-O-SULFOTRANSFERASE"/>
    <property type="match status" value="1"/>
</dbReference>
<comment type="subcellular location">
    <subcellularLocation>
        <location evidence="1">Golgi apparatus membrane</location>
        <topology evidence="1">Single-pass type II membrane protein</topology>
    </subcellularLocation>
</comment>
<evidence type="ECO:0000256" key="7">
    <source>
        <dbReference type="ARBA" id="ARBA00023034"/>
    </source>
</evidence>
<dbReference type="VEuPathDB" id="VectorBase:HLOH_061876"/>